<evidence type="ECO:0000313" key="1">
    <source>
        <dbReference type="Proteomes" id="UP000887565"/>
    </source>
</evidence>
<evidence type="ECO:0000313" key="2">
    <source>
        <dbReference type="WBParaSite" id="nRc.2.0.1.t09887-RA"/>
    </source>
</evidence>
<protein>
    <submittedName>
        <fullName evidence="2">Uncharacterized protein</fullName>
    </submittedName>
</protein>
<dbReference type="AlphaFoldDB" id="A0A915I800"/>
<organism evidence="1 2">
    <name type="scientific">Romanomermis culicivorax</name>
    <name type="common">Nematode worm</name>
    <dbReference type="NCBI Taxonomy" id="13658"/>
    <lineage>
        <taxon>Eukaryota</taxon>
        <taxon>Metazoa</taxon>
        <taxon>Ecdysozoa</taxon>
        <taxon>Nematoda</taxon>
        <taxon>Enoplea</taxon>
        <taxon>Dorylaimia</taxon>
        <taxon>Mermithida</taxon>
        <taxon>Mermithoidea</taxon>
        <taxon>Mermithidae</taxon>
        <taxon>Romanomermis</taxon>
    </lineage>
</organism>
<sequence length="75" mass="8368">MDNEQSHLKCSYSLLNSNIEFNGRCLNDISRNNPRIAQIGQSSADNAATKSRMLFFGAKIINNFQQCFLAADPLT</sequence>
<proteinExistence type="predicted"/>
<keyword evidence="1" id="KW-1185">Reference proteome</keyword>
<dbReference type="WBParaSite" id="nRc.2.0.1.t09887-RA">
    <property type="protein sequence ID" value="nRc.2.0.1.t09887-RA"/>
    <property type="gene ID" value="nRc.2.0.1.g09887"/>
</dbReference>
<dbReference type="Proteomes" id="UP000887565">
    <property type="component" value="Unplaced"/>
</dbReference>
<accession>A0A915I800</accession>
<name>A0A915I800_ROMCU</name>
<reference evidence="2" key="1">
    <citation type="submission" date="2022-11" db="UniProtKB">
        <authorList>
            <consortium name="WormBaseParasite"/>
        </authorList>
    </citation>
    <scope>IDENTIFICATION</scope>
</reference>